<organism evidence="10 11">
    <name type="scientific">Oryctolagus cuniculus</name>
    <name type="common">Rabbit</name>
    <dbReference type="NCBI Taxonomy" id="9986"/>
    <lineage>
        <taxon>Eukaryota</taxon>
        <taxon>Metazoa</taxon>
        <taxon>Chordata</taxon>
        <taxon>Craniata</taxon>
        <taxon>Vertebrata</taxon>
        <taxon>Euteleostomi</taxon>
        <taxon>Mammalia</taxon>
        <taxon>Eutheria</taxon>
        <taxon>Euarchontoglires</taxon>
        <taxon>Glires</taxon>
        <taxon>Lagomorpha</taxon>
        <taxon>Leporidae</taxon>
        <taxon>Oryctolagus</taxon>
    </lineage>
</organism>
<feature type="domain" description="SPATA31" evidence="8">
    <location>
        <begin position="307"/>
        <end position="466"/>
    </location>
</feature>
<comment type="subcellular location">
    <subcellularLocation>
        <location evidence="1">Membrane</location>
        <topology evidence="1">Single-pass membrane protein</topology>
    </subcellularLocation>
</comment>
<dbReference type="HOGENOM" id="CLU_005668_2_0_1"/>
<dbReference type="InterPro" id="IPR039509">
    <property type="entry name" value="SPATA31"/>
</dbReference>
<reference evidence="10 11" key="1">
    <citation type="journal article" date="2011" name="Nature">
        <title>A high-resolution map of human evolutionary constraint using 29 mammals.</title>
        <authorList>
            <person name="Lindblad-Toh K."/>
            <person name="Garber M."/>
            <person name="Zuk O."/>
            <person name="Lin M.F."/>
            <person name="Parker B.J."/>
            <person name="Washietl S."/>
            <person name="Kheradpour P."/>
            <person name="Ernst J."/>
            <person name="Jordan G."/>
            <person name="Mauceli E."/>
            <person name="Ward L.D."/>
            <person name="Lowe C.B."/>
            <person name="Holloway A.K."/>
            <person name="Clamp M."/>
            <person name="Gnerre S."/>
            <person name="Alfoldi J."/>
            <person name="Beal K."/>
            <person name="Chang J."/>
            <person name="Clawson H."/>
            <person name="Cuff J."/>
            <person name="Di Palma F."/>
            <person name="Fitzgerald S."/>
            <person name="Flicek P."/>
            <person name="Guttman M."/>
            <person name="Hubisz M.J."/>
            <person name="Jaffe D.B."/>
            <person name="Jungreis I."/>
            <person name="Kent W.J."/>
            <person name="Kostka D."/>
            <person name="Lara M."/>
            <person name="Martins A.L."/>
            <person name="Massingham T."/>
            <person name="Moltke I."/>
            <person name="Raney B.J."/>
            <person name="Rasmussen M.D."/>
            <person name="Robinson J."/>
            <person name="Stark A."/>
            <person name="Vilella A.J."/>
            <person name="Wen J."/>
            <person name="Xie X."/>
            <person name="Zody M.C."/>
            <person name="Baldwin J."/>
            <person name="Bloom T."/>
            <person name="Chin C.W."/>
            <person name="Heiman D."/>
            <person name="Nicol R."/>
            <person name="Nusbaum C."/>
            <person name="Young S."/>
            <person name="Wilkinson J."/>
            <person name="Worley K.C."/>
            <person name="Kovar C.L."/>
            <person name="Muzny D.M."/>
            <person name="Gibbs R.A."/>
            <person name="Cree A."/>
            <person name="Dihn H.H."/>
            <person name="Fowler G."/>
            <person name="Jhangiani S."/>
            <person name="Joshi V."/>
            <person name="Lee S."/>
            <person name="Lewis L.R."/>
            <person name="Nazareth L.V."/>
            <person name="Okwuonu G."/>
            <person name="Santibanez J."/>
            <person name="Warren W.C."/>
            <person name="Mardis E.R."/>
            <person name="Weinstock G.M."/>
            <person name="Wilson R.K."/>
            <person name="Delehaunty K."/>
            <person name="Dooling D."/>
            <person name="Fronik C."/>
            <person name="Fulton L."/>
            <person name="Fulton B."/>
            <person name="Graves T."/>
            <person name="Minx P."/>
            <person name="Sodergren E."/>
            <person name="Birney E."/>
            <person name="Margulies E.H."/>
            <person name="Herrero J."/>
            <person name="Green E.D."/>
            <person name="Haussler D."/>
            <person name="Siepel A."/>
            <person name="Goldman N."/>
            <person name="Pollard K.S."/>
            <person name="Pedersen J.S."/>
            <person name="Lander E.S."/>
            <person name="Kellis M."/>
        </authorList>
    </citation>
    <scope>NUCLEOTIDE SEQUENCE [LARGE SCALE GENOMIC DNA]</scope>
    <source>
        <strain evidence="10 11">Thorbecke inbred</strain>
    </source>
</reference>
<dbReference type="InParanoid" id="G1TVB3"/>
<evidence type="ECO:0000256" key="4">
    <source>
        <dbReference type="ARBA" id="ARBA00023136"/>
    </source>
</evidence>
<keyword evidence="2 7" id="KW-0812">Transmembrane</keyword>
<feature type="region of interest" description="Disordered" evidence="6">
    <location>
        <begin position="998"/>
        <end position="1026"/>
    </location>
</feature>
<evidence type="ECO:0000313" key="11">
    <source>
        <dbReference type="Proteomes" id="UP000001811"/>
    </source>
</evidence>
<feature type="compositionally biased region" description="Basic residues" evidence="6">
    <location>
        <begin position="59"/>
        <end position="79"/>
    </location>
</feature>
<keyword evidence="3 7" id="KW-1133">Transmembrane helix</keyword>
<feature type="compositionally biased region" description="Basic and acidic residues" evidence="6">
    <location>
        <begin position="1016"/>
        <end position="1026"/>
    </location>
</feature>
<evidence type="ECO:0000256" key="2">
    <source>
        <dbReference type="ARBA" id="ARBA00022692"/>
    </source>
</evidence>
<feature type="region of interest" description="Disordered" evidence="6">
    <location>
        <begin position="1059"/>
        <end position="1118"/>
    </location>
</feature>
<feature type="domain" description="SPATA31-like" evidence="9">
    <location>
        <begin position="71"/>
        <end position="150"/>
    </location>
</feature>
<dbReference type="PANTHER" id="PTHR21859">
    <property type="entry name" value="ACROSOME-SPECIFIC PROTEIN"/>
    <property type="match status" value="1"/>
</dbReference>
<feature type="region of interest" description="Disordered" evidence="6">
    <location>
        <begin position="140"/>
        <end position="162"/>
    </location>
</feature>
<feature type="compositionally biased region" description="Low complexity" evidence="6">
    <location>
        <begin position="1072"/>
        <end position="1083"/>
    </location>
</feature>
<evidence type="ECO:0000256" key="7">
    <source>
        <dbReference type="SAM" id="Phobius"/>
    </source>
</evidence>
<feature type="transmembrane region" description="Helical" evidence="7">
    <location>
        <begin position="21"/>
        <end position="43"/>
    </location>
</feature>
<feature type="compositionally biased region" description="Basic and acidic residues" evidence="6">
    <location>
        <begin position="1106"/>
        <end position="1115"/>
    </location>
</feature>
<dbReference type="Pfam" id="PF14650">
    <property type="entry name" value="FAM75"/>
    <property type="match status" value="2"/>
</dbReference>
<sequence>MMEGHLPPLKGVSATWLRTSFTSWVVDIIFPILCGVGLFLLILPCLKSDPSSPPARQKGNVRKSQVQRRGKSRSRKKSTTLKACREFLQEAEEARGLLSLLQSHQGKPPDQDRAPHLLYQDFLGEQHEPALARVHQPHERDASPAIFTSPASPAPLPSASCLSQEPHELHSDLQRIPAGPVPESTPPAAKTFVFLSSLHGRSQQEHVSHRPQETSFWGDPTCRQLEADGSLFVSSDVRKLLEILISKRVEQMWKAKEDGSLLKEMHPGHCLNSLGNLLRSPRDKQATTISQPLCGLKNKPVQPLHPQQLSYPKVFGDHLEQEYSQLFWGLPSLHSESLVANAYVSRKPLKFKIPSVKFNISSSSPVQIQSLPQHLAQPHKLETPHHVPCFPTKQPISSPSEVRTCKTACPTSQQRARSIIPTYNEQMEWPFQKPEKARRAILSRCQKSQELTGQPTLNHPQGNQEDTTSCCTFQEKTGSILSTENQQIEWPLQKQQEQRRTLVSHFPNPQEVTGQPTPKLPQGSQASHTYKASSTVPGYSISSKLREPPKQQSQVRYFKDKCQDGPPYRAQASWKVIQPQEQFLQTCQCQAKDRHQHCQTCQSSVFTGIGNNEEQIMGSMRSRRIFGKGSIRFKLDKPIKNVGQDRKCSKDIVWSPGSTSMKFLESKKSESSLTTSGKGDCENYVTKSSNKKHLEKNLKAHLGRKLGQIQEGKIPVKVRRSLFAVNCAAPKFDTHPKPRNCTTSKGQRSFTDTTRELSFLDPHIRLMLETHIIRFRVRQKWGLHLQALEPRNLNLGAVQSSALTQSAFSTSAVRESGAKLRAKAADFLRELPWKGQREKVMTKKPVPTLEKCPLSPSPTHKEVQRALKATPCGSNRKSSVAPLTGQPGRLPAQPLTYNLPGRNWQSRTVHGAGKDCLELSSRQAMTKYEPWEDRGDLGSPDPCCSTRTFMINAGSQSPREKKTKEAGEAKEKVSTWEVSVGTSVAAKSHINVSLKSLESLGMKKTPSPCENSTDQHPGEPRQKRRITKELELKVEVESENQPQDTTTNIIQQDIPPVLLSDTDVPTSRGPLSISQSVSTSDISAAFQEPYDPLSRKRSSQGQQEPRIPKMKDPHKSVIKTFDSPNRREVCKRPKPGEKERIAGQKILPAHGRSHPAQDRETGDTLGIKSSPLLPKKGQVPPENHVKKMVCLSPNKKGKGWGDYLQKVKPSSAISQSKGTVISRYFVEKKEQEARAIMTFVAKILADKLRLHYGRGSLELSWAREDAQTLVGRRSPGRKSPLYLEERRVVTEVDFGHQVNPKDQRHLISNRCVRDRDSNWDSPPRKPVSLGSPCQVRPSVAGASGHLHHYPTERDLEKCVSSCQPGHDSHTFYGAKTFLLQRCQFVQRKVV</sequence>
<evidence type="ECO:0000256" key="6">
    <source>
        <dbReference type="SAM" id="MobiDB-lite"/>
    </source>
</evidence>
<evidence type="ECO:0000256" key="3">
    <source>
        <dbReference type="ARBA" id="ARBA00022989"/>
    </source>
</evidence>
<feature type="region of interest" description="Disordered" evidence="6">
    <location>
        <begin position="51"/>
        <end position="82"/>
    </location>
</feature>
<evidence type="ECO:0000256" key="5">
    <source>
        <dbReference type="ARBA" id="ARBA00035009"/>
    </source>
</evidence>
<reference evidence="10" key="3">
    <citation type="submission" date="2025-09" db="UniProtKB">
        <authorList>
            <consortium name="Ensembl"/>
        </authorList>
    </citation>
    <scope>IDENTIFICATION</scope>
    <source>
        <strain evidence="10">Thorbecke</strain>
    </source>
</reference>
<dbReference type="Pfam" id="PF15371">
    <property type="entry name" value="DUF4599"/>
    <property type="match status" value="1"/>
</dbReference>
<evidence type="ECO:0000256" key="1">
    <source>
        <dbReference type="ARBA" id="ARBA00004167"/>
    </source>
</evidence>
<dbReference type="Ensembl" id="ENSOCUT00000026851.2">
    <property type="protein sequence ID" value="ENSOCUP00000020996.2"/>
    <property type="gene ID" value="ENSOCUG00000025665.2"/>
</dbReference>
<comment type="similarity">
    <text evidence="5">Belongs to the SPATA31 family.</text>
</comment>
<feature type="region of interest" description="Disordered" evidence="6">
    <location>
        <begin position="870"/>
        <end position="891"/>
    </location>
</feature>
<dbReference type="PANTHER" id="PTHR21859:SF58">
    <property type="entry name" value="SPERMATOGENESIS-ASSOCIATED PROTEIN 31E1"/>
    <property type="match status" value="1"/>
</dbReference>
<evidence type="ECO:0000313" key="10">
    <source>
        <dbReference type="Ensembl" id="ENSOCUP00000020996.2"/>
    </source>
</evidence>
<keyword evidence="4 7" id="KW-0472">Membrane</keyword>
<dbReference type="Bgee" id="ENSOCUG00000025665">
    <property type="expression patterns" value="Expressed in testis"/>
</dbReference>
<evidence type="ECO:0000259" key="8">
    <source>
        <dbReference type="Pfam" id="PF14650"/>
    </source>
</evidence>
<reference evidence="10" key="2">
    <citation type="submission" date="2025-08" db="UniProtKB">
        <authorList>
            <consortium name="Ensembl"/>
        </authorList>
    </citation>
    <scope>IDENTIFICATION</scope>
    <source>
        <strain evidence="10">Thorbecke</strain>
    </source>
</reference>
<evidence type="ECO:0000259" key="9">
    <source>
        <dbReference type="Pfam" id="PF15371"/>
    </source>
</evidence>
<dbReference type="GeneTree" id="ENSGT00950000183043"/>
<dbReference type="GO" id="GO:0016020">
    <property type="term" value="C:membrane"/>
    <property type="evidence" value="ECO:0007669"/>
    <property type="project" value="UniProtKB-SubCell"/>
</dbReference>
<dbReference type="Proteomes" id="UP000001811">
    <property type="component" value="Chromosome 9"/>
</dbReference>
<feature type="compositionally biased region" description="Polar residues" evidence="6">
    <location>
        <begin position="510"/>
        <end position="543"/>
    </location>
</feature>
<keyword evidence="11" id="KW-1185">Reference proteome</keyword>
<feature type="domain" description="SPATA31" evidence="8">
    <location>
        <begin position="469"/>
        <end position="721"/>
    </location>
</feature>
<name>G1TVB3_RABIT</name>
<protein>
    <submittedName>
        <fullName evidence="10">Uncharacterized protein</fullName>
    </submittedName>
</protein>
<accession>G1TVB3</accession>
<proteinExistence type="inferred from homology"/>
<dbReference type="InterPro" id="IPR027970">
    <property type="entry name" value="SPATA31-like"/>
</dbReference>
<dbReference type="eggNOG" id="ENOG502RU0E">
    <property type="taxonomic scope" value="Eukaryota"/>
</dbReference>
<feature type="region of interest" description="Disordered" evidence="6">
    <location>
        <begin position="507"/>
        <end position="555"/>
    </location>
</feature>
<dbReference type="EMBL" id="AAGW02031309">
    <property type="status" value="NOT_ANNOTATED_CDS"/>
    <property type="molecule type" value="Genomic_DNA"/>
</dbReference>